<evidence type="ECO:0000256" key="9">
    <source>
        <dbReference type="ARBA" id="ARBA00030803"/>
    </source>
</evidence>
<evidence type="ECO:0000256" key="6">
    <source>
        <dbReference type="ARBA" id="ARBA00023136"/>
    </source>
</evidence>
<keyword evidence="7" id="KW-0804">Transcription</keyword>
<dbReference type="Proteomes" id="UP001629744">
    <property type="component" value="Unassembled WGS sequence"/>
</dbReference>
<feature type="domain" description="Anti-sigma K factor RskA C-terminal" evidence="11">
    <location>
        <begin position="96"/>
        <end position="209"/>
    </location>
</feature>
<evidence type="ECO:0000256" key="2">
    <source>
        <dbReference type="ARBA" id="ARBA00022475"/>
    </source>
</evidence>
<keyword evidence="3 10" id="KW-0812">Transmembrane</keyword>
<evidence type="ECO:0000259" key="11">
    <source>
        <dbReference type="Pfam" id="PF10099"/>
    </source>
</evidence>
<feature type="domain" description="Putative zinc-finger" evidence="12">
    <location>
        <begin position="6"/>
        <end position="40"/>
    </location>
</feature>
<keyword evidence="14" id="KW-1185">Reference proteome</keyword>
<dbReference type="Pfam" id="PF10099">
    <property type="entry name" value="RskA_C"/>
    <property type="match status" value="1"/>
</dbReference>
<name>A0ABW9FY63_9NOCA</name>
<evidence type="ECO:0000256" key="10">
    <source>
        <dbReference type="SAM" id="Phobius"/>
    </source>
</evidence>
<keyword evidence="2" id="KW-1003">Cell membrane</keyword>
<evidence type="ECO:0000256" key="7">
    <source>
        <dbReference type="ARBA" id="ARBA00023163"/>
    </source>
</evidence>
<feature type="transmembrane region" description="Helical" evidence="10">
    <location>
        <begin position="92"/>
        <end position="112"/>
    </location>
</feature>
<proteinExistence type="predicted"/>
<dbReference type="InterPro" id="IPR051474">
    <property type="entry name" value="Anti-sigma-K/W_factor"/>
</dbReference>
<evidence type="ECO:0000256" key="1">
    <source>
        <dbReference type="ARBA" id="ARBA00004162"/>
    </source>
</evidence>
<keyword evidence="5" id="KW-0805">Transcription regulation</keyword>
<keyword evidence="6 10" id="KW-0472">Membrane</keyword>
<dbReference type="PANTHER" id="PTHR37461">
    <property type="entry name" value="ANTI-SIGMA-K FACTOR RSKA"/>
    <property type="match status" value="1"/>
</dbReference>
<protein>
    <recommendedName>
        <fullName evidence="9">Regulator of SigK</fullName>
    </recommendedName>
    <alternativeName>
        <fullName evidence="8">Sigma-K anti-sigma factor RskA</fullName>
    </alternativeName>
</protein>
<dbReference type="RefSeq" id="WP_348603194.1">
    <property type="nucleotide sequence ID" value="NZ_CP157276.1"/>
</dbReference>
<dbReference type="EMBL" id="JBDLNU010000004">
    <property type="protein sequence ID" value="MFM1730064.1"/>
    <property type="molecule type" value="Genomic_DNA"/>
</dbReference>
<evidence type="ECO:0000256" key="5">
    <source>
        <dbReference type="ARBA" id="ARBA00023015"/>
    </source>
</evidence>
<evidence type="ECO:0000256" key="3">
    <source>
        <dbReference type="ARBA" id="ARBA00022692"/>
    </source>
</evidence>
<evidence type="ECO:0000256" key="4">
    <source>
        <dbReference type="ARBA" id="ARBA00022989"/>
    </source>
</evidence>
<evidence type="ECO:0000313" key="13">
    <source>
        <dbReference type="EMBL" id="MFM1730064.1"/>
    </source>
</evidence>
<comment type="caution">
    <text evidence="13">The sequence shown here is derived from an EMBL/GenBank/DDBJ whole genome shotgun (WGS) entry which is preliminary data.</text>
</comment>
<accession>A0ABW9FY63</accession>
<dbReference type="InterPro" id="IPR018764">
    <property type="entry name" value="RskA_C"/>
</dbReference>
<dbReference type="InterPro" id="IPR027383">
    <property type="entry name" value="Znf_put"/>
</dbReference>
<sequence length="224" mass="23438">MTSDRCRQMHTWLGMYALGRLDEPEAVALRAHVDGCPDCRDELSELVPMASVLSLADPARLAEPVPAPPPTLPAAILATVERERGRRRARRLGLVAAAAAAAVALVTGGFFLHDVVPDAPDAPAGQAVAFSVVSTGVEASARVENRAWGTGISLDVAGLPPDRTYNVWLARADGSRMNAGSFIAQGNRTMSMDLAVGLPMSDATTLGVSALGDERALLQAPLGY</sequence>
<dbReference type="Gene3D" id="1.10.10.1320">
    <property type="entry name" value="Anti-sigma factor, zinc-finger domain"/>
    <property type="match status" value="1"/>
</dbReference>
<dbReference type="InterPro" id="IPR041916">
    <property type="entry name" value="Anti_sigma_zinc_sf"/>
</dbReference>
<keyword evidence="4 10" id="KW-1133">Transmembrane helix</keyword>
<gene>
    <name evidence="13" type="ORF">ABEU19_003585</name>
</gene>
<evidence type="ECO:0000313" key="14">
    <source>
        <dbReference type="Proteomes" id="UP001629744"/>
    </source>
</evidence>
<evidence type="ECO:0000259" key="12">
    <source>
        <dbReference type="Pfam" id="PF13490"/>
    </source>
</evidence>
<comment type="subcellular location">
    <subcellularLocation>
        <location evidence="1">Cell membrane</location>
        <topology evidence="1">Single-pass membrane protein</topology>
    </subcellularLocation>
</comment>
<reference evidence="13 14" key="1">
    <citation type="submission" date="2023-11" db="EMBL/GenBank/DDBJ databases">
        <authorList>
            <person name="Val-Calvo J."/>
            <person name="Scortti M."/>
            <person name="Vazquez-Boland J."/>
        </authorList>
    </citation>
    <scope>NUCLEOTIDE SEQUENCE [LARGE SCALE GENOMIC DNA]</scope>
    <source>
        <strain evidence="13 14">DSM 46662</strain>
    </source>
</reference>
<evidence type="ECO:0000256" key="8">
    <source>
        <dbReference type="ARBA" id="ARBA00029829"/>
    </source>
</evidence>
<organism evidence="13 14">
    <name type="scientific">Prescottella soli</name>
    <dbReference type="NCBI Taxonomy" id="1543852"/>
    <lineage>
        <taxon>Bacteria</taxon>
        <taxon>Bacillati</taxon>
        <taxon>Actinomycetota</taxon>
        <taxon>Actinomycetes</taxon>
        <taxon>Mycobacteriales</taxon>
        <taxon>Nocardiaceae</taxon>
        <taxon>Prescottella</taxon>
    </lineage>
</organism>
<dbReference type="Pfam" id="PF13490">
    <property type="entry name" value="zf-HC2"/>
    <property type="match status" value="1"/>
</dbReference>
<dbReference type="PANTHER" id="PTHR37461:SF1">
    <property type="entry name" value="ANTI-SIGMA-K FACTOR RSKA"/>
    <property type="match status" value="1"/>
</dbReference>